<feature type="region of interest" description="Disordered" evidence="1">
    <location>
        <begin position="111"/>
        <end position="141"/>
    </location>
</feature>
<accession>A0A9W8NPG8</accession>
<proteinExistence type="predicted"/>
<evidence type="ECO:0000313" key="2">
    <source>
        <dbReference type="EMBL" id="KAJ3738474.1"/>
    </source>
</evidence>
<feature type="region of interest" description="Disordered" evidence="1">
    <location>
        <begin position="66"/>
        <end position="95"/>
    </location>
</feature>
<evidence type="ECO:0000256" key="1">
    <source>
        <dbReference type="SAM" id="MobiDB-lite"/>
    </source>
</evidence>
<keyword evidence="3" id="KW-1185">Reference proteome</keyword>
<comment type="caution">
    <text evidence="2">The sequence shown here is derived from an EMBL/GenBank/DDBJ whole genome shotgun (WGS) entry which is preliminary data.</text>
</comment>
<dbReference type="AlphaFoldDB" id="A0A9W8NPG8"/>
<dbReference type="EMBL" id="JANVFU010000030">
    <property type="protein sequence ID" value="KAJ3738474.1"/>
    <property type="molecule type" value="Genomic_DNA"/>
</dbReference>
<name>A0A9W8NPG8_9AGAR</name>
<dbReference type="Proteomes" id="UP001142393">
    <property type="component" value="Unassembled WGS sequence"/>
</dbReference>
<protein>
    <submittedName>
        <fullName evidence="2">Uncharacterized protein</fullName>
    </submittedName>
</protein>
<feature type="compositionally biased region" description="Basic and acidic residues" evidence="1">
    <location>
        <begin position="124"/>
        <end position="135"/>
    </location>
</feature>
<reference evidence="2 3" key="1">
    <citation type="journal article" date="2023" name="Proc. Natl. Acad. Sci. U.S.A.">
        <title>A global phylogenomic analysis of the shiitake genus Lentinula.</title>
        <authorList>
            <person name="Sierra-Patev S."/>
            <person name="Min B."/>
            <person name="Naranjo-Ortiz M."/>
            <person name="Looney B."/>
            <person name="Konkel Z."/>
            <person name="Slot J.C."/>
            <person name="Sakamoto Y."/>
            <person name="Steenwyk J.L."/>
            <person name="Rokas A."/>
            <person name="Carro J."/>
            <person name="Camarero S."/>
            <person name="Ferreira P."/>
            <person name="Molpeceres G."/>
            <person name="Ruiz-Duenas F.J."/>
            <person name="Serrano A."/>
            <person name="Henrissat B."/>
            <person name="Drula E."/>
            <person name="Hughes K.W."/>
            <person name="Mata J.L."/>
            <person name="Ishikawa N.K."/>
            <person name="Vargas-Isla R."/>
            <person name="Ushijima S."/>
            <person name="Smith C.A."/>
            <person name="Donoghue J."/>
            <person name="Ahrendt S."/>
            <person name="Andreopoulos W."/>
            <person name="He G."/>
            <person name="LaButti K."/>
            <person name="Lipzen A."/>
            <person name="Ng V."/>
            <person name="Riley R."/>
            <person name="Sandor L."/>
            <person name="Barry K."/>
            <person name="Martinez A.T."/>
            <person name="Xiao Y."/>
            <person name="Gibbons J.G."/>
            <person name="Terashima K."/>
            <person name="Grigoriev I.V."/>
            <person name="Hibbett D."/>
        </authorList>
    </citation>
    <scope>NUCLEOTIDE SEQUENCE [LARGE SCALE GENOMIC DNA]</scope>
    <source>
        <strain evidence="2 3">TFB7810</strain>
    </source>
</reference>
<organism evidence="2 3">
    <name type="scientific">Lentinula detonsa</name>
    <dbReference type="NCBI Taxonomy" id="2804962"/>
    <lineage>
        <taxon>Eukaryota</taxon>
        <taxon>Fungi</taxon>
        <taxon>Dikarya</taxon>
        <taxon>Basidiomycota</taxon>
        <taxon>Agaricomycotina</taxon>
        <taxon>Agaricomycetes</taxon>
        <taxon>Agaricomycetidae</taxon>
        <taxon>Agaricales</taxon>
        <taxon>Marasmiineae</taxon>
        <taxon>Omphalotaceae</taxon>
        <taxon>Lentinula</taxon>
    </lineage>
</organism>
<gene>
    <name evidence="2" type="ORF">DFH05DRAFT_1464600</name>
</gene>
<evidence type="ECO:0000313" key="3">
    <source>
        <dbReference type="Proteomes" id="UP001142393"/>
    </source>
</evidence>
<feature type="compositionally biased region" description="Polar residues" evidence="1">
    <location>
        <begin position="70"/>
        <end position="87"/>
    </location>
</feature>
<sequence>MPEYHEDQLVEKLVGDADRIKRMQAAHLKPLKMNEPDKRFPIIDGLHSVADLSALVQLRFRHQTREAKATRQSAATSTDPESTLQERQPTEREKEYQKIVEAVRQQRMTEEKGIGTGLSRRQRHITEATHEKEVSESTGNARNAAEKAARAATQALRARLQTVERLQLPSDLQTGRINNLTPLLAQSKSHQSYGFVFDQDSVFVACILAIYSKTAGKGVFHADVENLDNVCMASYMAVQLFEFYFGREFKPQRSQPSSTFQANRFRHIPPSAFLCMLNHPVQPETPSGGVLISSVDVELYKHLSACTDKLKKLYKKPRGNNLD</sequence>